<feature type="domain" description="BIG2" evidence="2">
    <location>
        <begin position="621"/>
        <end position="706"/>
    </location>
</feature>
<reference evidence="3 4" key="1">
    <citation type="submission" date="2012-10" db="EMBL/GenBank/DDBJ databases">
        <authorList>
            <person name="Harkins D.M."/>
            <person name="Durkin A.S."/>
            <person name="Brinkac L.M."/>
            <person name="Haft D.H."/>
            <person name="Selengut J.D."/>
            <person name="Sanka R."/>
            <person name="DePew J."/>
            <person name="Purushe J."/>
            <person name="Whelen A.C."/>
            <person name="Vinetz J.M."/>
            <person name="Sutton G.G."/>
            <person name="Nierman W.C."/>
            <person name="Fouts D.E."/>
        </authorList>
    </citation>
    <scope>NUCLEOTIDE SEQUENCE [LARGE SCALE GENOMIC DNA]</scope>
    <source>
        <strain evidence="3 4">2006001853</strain>
    </source>
</reference>
<dbReference type="Gene3D" id="2.60.40.1220">
    <property type="match status" value="1"/>
</dbReference>
<dbReference type="InterPro" id="IPR014755">
    <property type="entry name" value="Cu-Rt/internalin_Ig-like"/>
</dbReference>
<sequence length="1956" mass="200408">MAITEKINKSKDKKTRSFFKLISILFLTFSLFFLEACAAWPIFSGAPGLLAGKKGGANNSFWMLFLGVNDLFELDQTEIELDRIEISSPSSSLARGTTVHLNAVAIYKNNTHRDISSEGAWSSADSSILKLLTLSQFKGMNLGSGNVKVAFQGKNASSTLTVTSAVLSDLIVTCVNQGSVLPVGIDRQCKLEGIFSDGSTQVLTSDPDTSWNITQSSVAGVNTTGLVSGISPGSASITSSYHGITSSLTVTVSAATLSSIAVTPANASYALGKVQQYTAIGTYSNQSTQDLTNQVSWASLNTTVATIDNSASAKGFLTTQSSGSANVTATLGAITGQTQVNVTSAVLTSITITPANPSVANGRTLFLTATGIFSDGTVSDITNQVTWSSSLASVATADNSAGLSGRITGIGVGTTNITAGIGGVDNTLSLSVTNAVLESIQVVSDSSSIARGTSTFVQAIGVYSDGSSQNISDQVAWSSSNSSVLQIANLNAIPKREVQSPSSGGFGTARITATLEAISSHTDISVTAATLISLEVSPTNPSVAAGLTVPFTATGVYTDGSNQNLTSQATWNSSNTNRATISNASGSEGIALGSSVGTTNISATLGAITSSSTTLTVTNAVLNSITITPTLPSIAGGRSLNLTATGTYSDGNTQDLTTSVAWTSVDSSIASVDNAAGRQGQTTGVAQGTTQISALLGGVSATINFTVTAAVLDSIQVTLEDSPIAKGTFTRAIATGVFSDGSNLNISDQVVWDSSQTNVIQLGILEAGPKKKLMNSPANGSSTTGTSRITATLGGVSGFADLTVIAPNLVSIQIDPTHPNVANGLSQNFTATGVYSDGSNQNLTDSVTWASSNPAIATISNASGSNGKATMLQTGSTNISASLGPVTSDPSVLTVTSATLTSITIAPTSSFNIAKGLNQNFVATGYYTDGSSRDLTSQVTWTSSNTSTATISNASGTQGKMTAVDTGSTNISASLGGTSSANTNVTVTAAVLNSIQVSPADISVAKGNTKAYAAIGVYSDSTTLDVTSQVTWTSSNTSIATISNASGHEGLATTVSAGTTTITATLGAVSNSTSLTVTAAVLVSLSVGPTNSFVYMTQTKYFTATGTYSDGTMQDLTTQVTWTSSDTTLGTVSNAFGTEGKATGIAAGAVTITATLGSISGNTSLSVIFLDTVAPTVTNVVALTPTTVRITYSENVNEIQAKTAANYKLALTSAVSGSCSDNSNFTSTSSVITVSSVSGSGSVFVLTLGSSQTSNAPYTIIVNKSGVQDLSTSPNNLGCANYGDFLGQEQIKIVSASCANSSSVILNFSKAPKSGNNISGSAECTGSTECASRYKIAGASDLGTINSAKTLDGIVCNGATADSAKVCVVHNLVQTGAQYTIIAADSADGDGFDNASWGSIRNSLDTENLQSSPRDRASFLGCGTSPVNFADGPISIDPNSSTFGYLMDFNSKIYSGPNNSGNGALRFAYDGSAPESVQFSFEKDTTAQDGDPTNVSSNIASSRENSIAIPPYVTLGHSGCTPNNGTLSLGCGPDNESGRGAFVTGILSSVSYLFVAGARTVADGLGQYFFDYLYYSADPSSNMSFKYIDLGSITGTLTAGTSSLTVLNNRVFAGFAKSSNDGVGLFGGLNAPDFGFVTFNSADSGTGFCTPGSNCDAFDGTKGKRIRIDFLPYFGGPSTGLLGINNNAHPNWGYYIGVDSMFVFKNRIYAANGGLHAVGHNGSIIRSTTADPTAACTGPDSCSNWVEIGPRTNTKWHNSPTNNWFSLELNQFYNLIPGDKAFAQFAEFNNNLYVTRTVCVQSSQAIGIRTSAGTVAGCTDGTTTNRRAQLWKCDPTISGNTSECDAADWSVVGDDGTGITNMGDSTNRTITMVMKNGSYLYVGYDNSNGIRIYRTNVANPGSSSASWSQIAGNGLTDATNVQQIYSAVSVPSGSINYIYVSAGKSGVPVRTYRQQN</sequence>
<evidence type="ECO:0000256" key="1">
    <source>
        <dbReference type="ARBA" id="ARBA00022729"/>
    </source>
</evidence>
<feature type="domain" description="BIG2" evidence="2">
    <location>
        <begin position="899"/>
        <end position="985"/>
    </location>
</feature>
<organism evidence="3 4">
    <name type="scientific">Leptospira weilii str. 2006001853</name>
    <dbReference type="NCBI Taxonomy" id="1001589"/>
    <lineage>
        <taxon>Bacteria</taxon>
        <taxon>Pseudomonadati</taxon>
        <taxon>Spirochaetota</taxon>
        <taxon>Spirochaetia</taxon>
        <taxon>Leptospirales</taxon>
        <taxon>Leptospiraceae</taxon>
        <taxon>Leptospira</taxon>
    </lineage>
</organism>
<dbReference type="SMART" id="SM00635">
    <property type="entry name" value="BID_2"/>
    <property type="match status" value="12"/>
</dbReference>
<evidence type="ECO:0000313" key="3">
    <source>
        <dbReference type="EMBL" id="EKR62226.1"/>
    </source>
</evidence>
<dbReference type="Pfam" id="PF02368">
    <property type="entry name" value="Big_2"/>
    <property type="match status" value="8"/>
</dbReference>
<protein>
    <submittedName>
        <fullName evidence="3">Bacterial Ig-like domain, group 2</fullName>
    </submittedName>
</protein>
<gene>
    <name evidence="3" type="ORF">LEP1GSC036_1807</name>
</gene>
<keyword evidence="1" id="KW-0732">Signal</keyword>
<dbReference type="SUPFAM" id="SSF49373">
    <property type="entry name" value="Invasin/intimin cell-adhesion fragments"/>
    <property type="match status" value="2"/>
</dbReference>
<dbReference type="FunFam" id="2.60.40.1080:FF:000001">
    <property type="entry name" value="Bacterial Ig-like domain, group 2"/>
    <property type="match status" value="8"/>
</dbReference>
<feature type="domain" description="BIG2" evidence="2">
    <location>
        <begin position="256"/>
        <end position="341"/>
    </location>
</feature>
<dbReference type="InterPro" id="IPR003343">
    <property type="entry name" value="Big_2"/>
</dbReference>
<dbReference type="Gene3D" id="2.60.40.1080">
    <property type="match status" value="12"/>
</dbReference>
<proteinExistence type="predicted"/>
<feature type="domain" description="BIG2" evidence="2">
    <location>
        <begin position="166"/>
        <end position="251"/>
    </location>
</feature>
<feature type="domain" description="BIG2" evidence="2">
    <location>
        <begin position="991"/>
        <end position="1076"/>
    </location>
</feature>
<name>A0A828YUU9_9LEPT</name>
<feature type="domain" description="BIG2" evidence="2">
    <location>
        <begin position="346"/>
        <end position="431"/>
    </location>
</feature>
<dbReference type="EMBL" id="AFLV02000082">
    <property type="protein sequence ID" value="EKR62226.1"/>
    <property type="molecule type" value="Genomic_DNA"/>
</dbReference>
<feature type="domain" description="BIG2" evidence="2">
    <location>
        <begin position="80"/>
        <end position="161"/>
    </location>
</feature>
<evidence type="ECO:0000259" key="2">
    <source>
        <dbReference type="SMART" id="SM00635"/>
    </source>
</evidence>
<feature type="domain" description="BIG2" evidence="2">
    <location>
        <begin position="436"/>
        <end position="525"/>
    </location>
</feature>
<feature type="domain" description="BIG2" evidence="2">
    <location>
        <begin position="530"/>
        <end position="615"/>
    </location>
</feature>
<evidence type="ECO:0000313" key="4">
    <source>
        <dbReference type="Proteomes" id="UP000001338"/>
    </source>
</evidence>
<comment type="caution">
    <text evidence="3">The sequence shown here is derived from an EMBL/GenBank/DDBJ whole genome shotgun (WGS) entry which is preliminary data.</text>
</comment>
<feature type="domain" description="BIG2" evidence="2">
    <location>
        <begin position="808"/>
        <end position="893"/>
    </location>
</feature>
<accession>A0A828YUU9</accession>
<feature type="domain" description="BIG2" evidence="2">
    <location>
        <begin position="711"/>
        <end position="803"/>
    </location>
</feature>
<dbReference type="Proteomes" id="UP000001338">
    <property type="component" value="Unassembled WGS sequence"/>
</dbReference>
<feature type="domain" description="BIG2" evidence="2">
    <location>
        <begin position="1081"/>
        <end position="1166"/>
    </location>
</feature>
<dbReference type="InterPro" id="IPR008964">
    <property type="entry name" value="Invasin/intimin_cell_adhesion"/>
</dbReference>